<dbReference type="PANTHER" id="PTHR34287:SF15">
    <property type="entry name" value="OS06G0551500 PROTEIN"/>
    <property type="match status" value="1"/>
</dbReference>
<feature type="compositionally biased region" description="Basic and acidic residues" evidence="1">
    <location>
        <begin position="12"/>
        <end position="41"/>
    </location>
</feature>
<dbReference type="EMBL" id="JACMSC010000020">
    <property type="protein sequence ID" value="KAG6471988.1"/>
    <property type="molecule type" value="Genomic_DNA"/>
</dbReference>
<name>A0A8J5C3V0_ZINOF</name>
<reference evidence="2 3" key="1">
    <citation type="submission" date="2020-08" db="EMBL/GenBank/DDBJ databases">
        <title>Plant Genome Project.</title>
        <authorList>
            <person name="Zhang R.-G."/>
        </authorList>
    </citation>
    <scope>NUCLEOTIDE SEQUENCE [LARGE SCALE GENOMIC DNA]</scope>
    <source>
        <tissue evidence="2">Rhizome</tissue>
    </source>
</reference>
<keyword evidence="3" id="KW-1185">Reference proteome</keyword>
<evidence type="ECO:0000313" key="2">
    <source>
        <dbReference type="EMBL" id="KAG6471988.1"/>
    </source>
</evidence>
<proteinExistence type="predicted"/>
<gene>
    <name evidence="2" type="ORF">ZIOFF_069443</name>
</gene>
<protein>
    <submittedName>
        <fullName evidence="2">Uncharacterized protein</fullName>
    </submittedName>
</protein>
<evidence type="ECO:0000313" key="3">
    <source>
        <dbReference type="Proteomes" id="UP000734854"/>
    </source>
</evidence>
<feature type="region of interest" description="Disordered" evidence="1">
    <location>
        <begin position="1"/>
        <end position="41"/>
    </location>
</feature>
<organism evidence="2 3">
    <name type="scientific">Zingiber officinale</name>
    <name type="common">Ginger</name>
    <name type="synonym">Amomum zingiber</name>
    <dbReference type="NCBI Taxonomy" id="94328"/>
    <lineage>
        <taxon>Eukaryota</taxon>
        <taxon>Viridiplantae</taxon>
        <taxon>Streptophyta</taxon>
        <taxon>Embryophyta</taxon>
        <taxon>Tracheophyta</taxon>
        <taxon>Spermatophyta</taxon>
        <taxon>Magnoliopsida</taxon>
        <taxon>Liliopsida</taxon>
        <taxon>Zingiberales</taxon>
        <taxon>Zingiberaceae</taxon>
        <taxon>Zingiber</taxon>
    </lineage>
</organism>
<evidence type="ECO:0000256" key="1">
    <source>
        <dbReference type="SAM" id="MobiDB-lite"/>
    </source>
</evidence>
<sequence>MQFQSKCRQKNKRDLEPGKRNQEEKEQRGEGRDMNRLPEHRRVLGGDATAGIERLDATVAVKNNIYINPRKKKVVMWPEGPLLLSISKSSDIVSCIGSERKDANPSVPRADLLLASMSNSEAIGLQSVDGRSPVTKVQLVSRSVSEGLLIKFPDASEFNFDYETSSLWSPPVLRFVSSSKEEMLQENKAPADGGQRRNGFHKVSSFSVNQMAGKKAGGSMKRAAELEYIDEDLEHGCFSGGFRGYGGGGGAHGDFPNRRSDEVDGLWGSNGGGRNKEGSIPNNQGRQKLILDPPKRNVTTSSYLVKLM</sequence>
<dbReference type="AlphaFoldDB" id="A0A8J5C3V0"/>
<comment type="caution">
    <text evidence="2">The sequence shown here is derived from an EMBL/GenBank/DDBJ whole genome shotgun (WGS) entry which is preliminary data.</text>
</comment>
<accession>A0A8J5C3V0</accession>
<dbReference type="PANTHER" id="PTHR34287">
    <property type="entry name" value="OS06G0551500 PROTEIN-RELATED"/>
    <property type="match status" value="1"/>
</dbReference>
<dbReference type="Proteomes" id="UP000734854">
    <property type="component" value="Unassembled WGS sequence"/>
</dbReference>
<feature type="region of interest" description="Disordered" evidence="1">
    <location>
        <begin position="256"/>
        <end position="295"/>
    </location>
</feature>